<sequence>MPESFGSKTSTKALPEITHVEQHEKHIEVQNERHSRAGGGYDEEEEEESRPLAAAPA</sequence>
<evidence type="ECO:0000313" key="3">
    <source>
        <dbReference type="Proteomes" id="UP000186601"/>
    </source>
</evidence>
<dbReference type="EMBL" id="MLYV02000017">
    <property type="protein sequence ID" value="PSS37932.1"/>
    <property type="molecule type" value="Genomic_DNA"/>
</dbReference>
<dbReference type="Proteomes" id="UP000186601">
    <property type="component" value="Unassembled WGS sequence"/>
</dbReference>
<feature type="region of interest" description="Disordered" evidence="1">
    <location>
        <begin position="1"/>
        <end position="57"/>
    </location>
</feature>
<dbReference type="AlphaFoldDB" id="A0A2R6S6N4"/>
<evidence type="ECO:0000256" key="1">
    <source>
        <dbReference type="SAM" id="MobiDB-lite"/>
    </source>
</evidence>
<name>A0A2R6S6N4_9APHY</name>
<feature type="compositionally biased region" description="Basic and acidic residues" evidence="1">
    <location>
        <begin position="18"/>
        <end position="35"/>
    </location>
</feature>
<reference evidence="2 3" key="1">
    <citation type="submission" date="2018-02" db="EMBL/GenBank/DDBJ databases">
        <title>Genome sequence of the basidiomycete white-rot fungus Phlebia centrifuga.</title>
        <authorList>
            <person name="Granchi Z."/>
            <person name="Peng M."/>
            <person name="de Vries R.P."/>
            <person name="Hilden K."/>
            <person name="Makela M.R."/>
            <person name="Grigoriev I."/>
            <person name="Riley R."/>
        </authorList>
    </citation>
    <scope>NUCLEOTIDE SEQUENCE [LARGE SCALE GENOMIC DNA]</scope>
    <source>
        <strain evidence="2 3">FBCC195</strain>
    </source>
</reference>
<keyword evidence="3" id="KW-1185">Reference proteome</keyword>
<gene>
    <name evidence="2" type="ORF">PHLCEN_2v224</name>
</gene>
<organism evidence="2 3">
    <name type="scientific">Hermanssonia centrifuga</name>
    <dbReference type="NCBI Taxonomy" id="98765"/>
    <lineage>
        <taxon>Eukaryota</taxon>
        <taxon>Fungi</taxon>
        <taxon>Dikarya</taxon>
        <taxon>Basidiomycota</taxon>
        <taxon>Agaricomycotina</taxon>
        <taxon>Agaricomycetes</taxon>
        <taxon>Polyporales</taxon>
        <taxon>Meruliaceae</taxon>
        <taxon>Hermanssonia</taxon>
    </lineage>
</organism>
<protein>
    <submittedName>
        <fullName evidence="2">Uncharacterized protein</fullName>
    </submittedName>
</protein>
<accession>A0A2R6S6N4</accession>
<proteinExistence type="predicted"/>
<evidence type="ECO:0000313" key="2">
    <source>
        <dbReference type="EMBL" id="PSS37932.1"/>
    </source>
</evidence>
<feature type="compositionally biased region" description="Polar residues" evidence="1">
    <location>
        <begin position="1"/>
        <end position="12"/>
    </location>
</feature>
<comment type="caution">
    <text evidence="2">The sequence shown here is derived from an EMBL/GenBank/DDBJ whole genome shotgun (WGS) entry which is preliminary data.</text>
</comment>